<dbReference type="Proteomes" id="UP000708208">
    <property type="component" value="Unassembled WGS sequence"/>
</dbReference>
<name>A0A8J2NMA2_9HEXA</name>
<feature type="non-terminal residue" evidence="1">
    <location>
        <position position="1"/>
    </location>
</feature>
<comment type="caution">
    <text evidence="1">The sequence shown here is derived from an EMBL/GenBank/DDBJ whole genome shotgun (WGS) entry which is preliminary data.</text>
</comment>
<evidence type="ECO:0000313" key="2">
    <source>
        <dbReference type="Proteomes" id="UP000708208"/>
    </source>
</evidence>
<accession>A0A8J2NMA2</accession>
<sequence length="76" mass="9281">RVELAEAKALLMSYKWSGRERDSTILLHLRFSCRLRRTHSFRSRFNILIPRTKEDCQFHIVSYKFQTGWEYWNGRS</sequence>
<dbReference type="EMBL" id="CAJVCH010008462">
    <property type="protein sequence ID" value="CAG7663564.1"/>
    <property type="molecule type" value="Genomic_DNA"/>
</dbReference>
<gene>
    <name evidence="1" type="ORF">AFUS01_LOCUS1519</name>
</gene>
<organism evidence="1 2">
    <name type="scientific">Allacma fusca</name>
    <dbReference type="NCBI Taxonomy" id="39272"/>
    <lineage>
        <taxon>Eukaryota</taxon>
        <taxon>Metazoa</taxon>
        <taxon>Ecdysozoa</taxon>
        <taxon>Arthropoda</taxon>
        <taxon>Hexapoda</taxon>
        <taxon>Collembola</taxon>
        <taxon>Symphypleona</taxon>
        <taxon>Sminthuridae</taxon>
        <taxon>Allacma</taxon>
    </lineage>
</organism>
<protein>
    <submittedName>
        <fullName evidence="1">Uncharacterized protein</fullName>
    </submittedName>
</protein>
<proteinExistence type="predicted"/>
<dbReference type="AlphaFoldDB" id="A0A8J2NMA2"/>
<keyword evidence="2" id="KW-1185">Reference proteome</keyword>
<reference evidence="1" key="1">
    <citation type="submission" date="2021-06" db="EMBL/GenBank/DDBJ databases">
        <authorList>
            <person name="Hodson N. C."/>
            <person name="Mongue J. A."/>
            <person name="Jaron S. K."/>
        </authorList>
    </citation>
    <scope>NUCLEOTIDE SEQUENCE</scope>
</reference>
<evidence type="ECO:0000313" key="1">
    <source>
        <dbReference type="EMBL" id="CAG7663564.1"/>
    </source>
</evidence>